<dbReference type="FunFam" id="1.10.510.10:FF:000571">
    <property type="entry name" value="Maternal embryonic leucine zipper kinase"/>
    <property type="match status" value="1"/>
</dbReference>
<keyword evidence="3 6" id="KW-0547">Nucleotide-binding</keyword>
<dbReference type="eggNOG" id="KOG0611">
    <property type="taxonomic scope" value="Eukaryota"/>
</dbReference>
<name>T1FTV0_HELRO</name>
<dbReference type="RefSeq" id="XP_009020751.1">
    <property type="nucleotide sequence ID" value="XM_009022503.1"/>
</dbReference>
<dbReference type="GO" id="GO:0004674">
    <property type="term" value="F:protein serine/threonine kinase activity"/>
    <property type="evidence" value="ECO:0000318"/>
    <property type="project" value="GO_Central"/>
</dbReference>
<evidence type="ECO:0000313" key="8">
    <source>
        <dbReference type="EMBL" id="ESO01039.1"/>
    </source>
</evidence>
<dbReference type="STRING" id="6412.T1FTV0"/>
<dbReference type="KEGG" id="hro:HELRODRAFT_192359"/>
<evidence type="ECO:0000256" key="4">
    <source>
        <dbReference type="ARBA" id="ARBA00022777"/>
    </source>
</evidence>
<gene>
    <name evidence="9" type="primary">20212247</name>
    <name evidence="8" type="ORF">HELRODRAFT_192359</name>
</gene>
<organism evidence="9 10">
    <name type="scientific">Helobdella robusta</name>
    <name type="common">Californian leech</name>
    <dbReference type="NCBI Taxonomy" id="6412"/>
    <lineage>
        <taxon>Eukaryota</taxon>
        <taxon>Metazoa</taxon>
        <taxon>Spiralia</taxon>
        <taxon>Lophotrochozoa</taxon>
        <taxon>Annelida</taxon>
        <taxon>Clitellata</taxon>
        <taxon>Hirudinea</taxon>
        <taxon>Rhynchobdellida</taxon>
        <taxon>Glossiphoniidae</taxon>
        <taxon>Helobdella</taxon>
    </lineage>
</organism>
<dbReference type="HOGENOM" id="CLU_367338_0_0_1"/>
<accession>T1FTV0</accession>
<dbReference type="InterPro" id="IPR000719">
    <property type="entry name" value="Prot_kinase_dom"/>
</dbReference>
<evidence type="ECO:0000259" key="7">
    <source>
        <dbReference type="PROSITE" id="PS50011"/>
    </source>
</evidence>
<dbReference type="AlphaFoldDB" id="T1FTV0"/>
<dbReference type="PROSITE" id="PS00107">
    <property type="entry name" value="PROTEIN_KINASE_ATP"/>
    <property type="match status" value="1"/>
</dbReference>
<dbReference type="Proteomes" id="UP000015101">
    <property type="component" value="Unassembled WGS sequence"/>
</dbReference>
<reference evidence="10" key="1">
    <citation type="submission" date="2012-12" db="EMBL/GenBank/DDBJ databases">
        <authorList>
            <person name="Hellsten U."/>
            <person name="Grimwood J."/>
            <person name="Chapman J.A."/>
            <person name="Shapiro H."/>
            <person name="Aerts A."/>
            <person name="Otillar R.P."/>
            <person name="Terry A.Y."/>
            <person name="Boore J.L."/>
            <person name="Simakov O."/>
            <person name="Marletaz F."/>
            <person name="Cho S.-J."/>
            <person name="Edsinger-Gonzales E."/>
            <person name="Havlak P."/>
            <person name="Kuo D.-H."/>
            <person name="Larsson T."/>
            <person name="Lv J."/>
            <person name="Arendt D."/>
            <person name="Savage R."/>
            <person name="Osoegawa K."/>
            <person name="de Jong P."/>
            <person name="Lindberg D.R."/>
            <person name="Seaver E.C."/>
            <person name="Weisblat D.A."/>
            <person name="Putnam N.H."/>
            <person name="Grigoriev I.V."/>
            <person name="Rokhsar D.S."/>
        </authorList>
    </citation>
    <scope>NUCLEOTIDE SEQUENCE</scope>
</reference>
<keyword evidence="10" id="KW-1185">Reference proteome</keyword>
<dbReference type="SMART" id="SM00220">
    <property type="entry name" value="S_TKc"/>
    <property type="match status" value="1"/>
</dbReference>
<dbReference type="InterPro" id="IPR017441">
    <property type="entry name" value="Protein_kinase_ATP_BS"/>
</dbReference>
<evidence type="ECO:0000313" key="9">
    <source>
        <dbReference type="EnsemblMetazoa" id="HelroP192359"/>
    </source>
</evidence>
<dbReference type="PROSITE" id="PS00108">
    <property type="entry name" value="PROTEIN_KINASE_ST"/>
    <property type="match status" value="1"/>
</dbReference>
<reference evidence="8 10" key="2">
    <citation type="journal article" date="2013" name="Nature">
        <title>Insights into bilaterian evolution from three spiralian genomes.</title>
        <authorList>
            <person name="Simakov O."/>
            <person name="Marletaz F."/>
            <person name="Cho S.J."/>
            <person name="Edsinger-Gonzales E."/>
            <person name="Havlak P."/>
            <person name="Hellsten U."/>
            <person name="Kuo D.H."/>
            <person name="Larsson T."/>
            <person name="Lv J."/>
            <person name="Arendt D."/>
            <person name="Savage R."/>
            <person name="Osoegawa K."/>
            <person name="de Jong P."/>
            <person name="Grimwood J."/>
            <person name="Chapman J.A."/>
            <person name="Shapiro H."/>
            <person name="Aerts A."/>
            <person name="Otillar R.P."/>
            <person name="Terry A.Y."/>
            <person name="Boore J.L."/>
            <person name="Grigoriev I.V."/>
            <person name="Lindberg D.R."/>
            <person name="Seaver E.C."/>
            <person name="Weisblat D.A."/>
            <person name="Putnam N.H."/>
            <person name="Rokhsar D.S."/>
        </authorList>
    </citation>
    <scope>NUCLEOTIDE SEQUENCE</scope>
</reference>
<dbReference type="CTD" id="20212247"/>
<dbReference type="EnsemblMetazoa" id="HelroT192359">
    <property type="protein sequence ID" value="HelroP192359"/>
    <property type="gene ID" value="HelroG192359"/>
</dbReference>
<feature type="domain" description="Protein kinase" evidence="7">
    <location>
        <begin position="14"/>
        <end position="267"/>
    </location>
</feature>
<dbReference type="Gene3D" id="1.10.510.10">
    <property type="entry name" value="Transferase(Phosphotransferase) domain 1"/>
    <property type="match status" value="1"/>
</dbReference>
<dbReference type="FunFam" id="3.30.200.20:FF:000042">
    <property type="entry name" value="Aurora kinase A"/>
    <property type="match status" value="1"/>
</dbReference>
<dbReference type="InterPro" id="IPR011009">
    <property type="entry name" value="Kinase-like_dom_sf"/>
</dbReference>
<proteinExistence type="predicted"/>
<keyword evidence="4" id="KW-0418">Kinase</keyword>
<sequence>MDDENHEGINYANFEYVKTLGKGTHGTVILAQSKINNKQYAIKSIKKQNCDDQKQLSLIKREVEIMANLNHPHIITVHDVCESSTRVTMTLEYACNGELFDYVNASPGGLISVEVRRLFSQIVSAVDYMHKKRVVHRDLKLENILLDANNDTKIADFGLASMFSRDKLMFTYCGSPLYASPEIIRAQPYYGPEVDCWSLGVILYAMSFGSMPFDGGNVSKLRKTIIHGIYNVPPYAPPALDHLIHSLLQPDADRRLLTKQISIHPWMLNSDADDDDYDNNDGDGFHFASSYDDRNYRNQNCYSTSSIWKPGTNGSCGTGCAESRDCYWQQCESNFRRPHPQYVDPDVPDISIDSQHFRDLLKQQLNMFSPNDKNFNNNNSDNNNYYLGEVRKDRTTLEENFNVFEFSKNSDHSPSVSRSFDMTQTNSSSYSKHLEKNAVQNTNQNCSLNVATPKNAFSLSKSPNSLCVNDRLCRRNNISPLVTAHEFHDDDDNDDDVSYDGGVCLNISKEHHYHEKPSPFSSFSKPVICEIKSPKKLTIASDISVIFDLKTSSSENLRRSLAEDSDNDDVGKNMTRHRSVPHNLESFKKVLSSSVHVVEDDNLILQCNNLNVKQKSYRMVSTKNKSFTVENYVNSDEDVTINDCDHNDDDASTFRSSDVSCLFHIESETEEINVESCNGTATNLNEIIKNNNDDDDFDNDDEGNGSYHFNDIDEVLNQGSATPTGCTATGSINLHYELASNMLAGDIDDDRYSVDSLDT</sequence>
<evidence type="ECO:0000313" key="10">
    <source>
        <dbReference type="Proteomes" id="UP000015101"/>
    </source>
</evidence>
<evidence type="ECO:0000256" key="1">
    <source>
        <dbReference type="ARBA" id="ARBA00022527"/>
    </source>
</evidence>
<dbReference type="OrthoDB" id="193931at2759"/>
<evidence type="ECO:0000256" key="6">
    <source>
        <dbReference type="PROSITE-ProRule" id="PRU10141"/>
    </source>
</evidence>
<dbReference type="PANTHER" id="PTHR24346:SF93">
    <property type="entry name" value="NUAK FAMILY SNF1-LIKE KINASE 1"/>
    <property type="match status" value="1"/>
</dbReference>
<dbReference type="Pfam" id="PF00069">
    <property type="entry name" value="Pkinase"/>
    <property type="match status" value="1"/>
</dbReference>
<feature type="binding site" evidence="6">
    <location>
        <position position="47"/>
    </location>
    <ligand>
        <name>ATP</name>
        <dbReference type="ChEBI" id="CHEBI:30616"/>
    </ligand>
</feature>
<evidence type="ECO:0000256" key="2">
    <source>
        <dbReference type="ARBA" id="ARBA00022679"/>
    </source>
</evidence>
<dbReference type="InParanoid" id="T1FTV0"/>
<keyword evidence="5 6" id="KW-0067">ATP-binding</keyword>
<dbReference type="GeneID" id="20212247"/>
<dbReference type="PANTHER" id="PTHR24346">
    <property type="entry name" value="MAP/MICROTUBULE AFFINITY-REGULATING KINASE"/>
    <property type="match status" value="1"/>
</dbReference>
<dbReference type="InterPro" id="IPR008271">
    <property type="entry name" value="Ser/Thr_kinase_AS"/>
</dbReference>
<dbReference type="GO" id="GO:0005524">
    <property type="term" value="F:ATP binding"/>
    <property type="evidence" value="ECO:0007669"/>
    <property type="project" value="UniProtKB-UniRule"/>
</dbReference>
<evidence type="ECO:0000256" key="5">
    <source>
        <dbReference type="ARBA" id="ARBA00022840"/>
    </source>
</evidence>
<dbReference type="EMBL" id="KB096830">
    <property type="protein sequence ID" value="ESO01039.1"/>
    <property type="molecule type" value="Genomic_DNA"/>
</dbReference>
<dbReference type="PROSITE" id="PS50011">
    <property type="entry name" value="PROTEIN_KINASE_DOM"/>
    <property type="match status" value="1"/>
</dbReference>
<keyword evidence="2" id="KW-0808">Transferase</keyword>
<protein>
    <recommendedName>
        <fullName evidence="7">Protein kinase domain-containing protein</fullName>
    </recommendedName>
</protein>
<keyword evidence="1" id="KW-0723">Serine/threonine-protein kinase</keyword>
<reference evidence="9" key="3">
    <citation type="submission" date="2015-06" db="UniProtKB">
        <authorList>
            <consortium name="EnsemblMetazoa"/>
        </authorList>
    </citation>
    <scope>IDENTIFICATION</scope>
</reference>
<dbReference type="SUPFAM" id="SSF56112">
    <property type="entry name" value="Protein kinase-like (PK-like)"/>
    <property type="match status" value="1"/>
</dbReference>
<evidence type="ECO:0000256" key="3">
    <source>
        <dbReference type="ARBA" id="ARBA00022741"/>
    </source>
</evidence>
<dbReference type="EMBL" id="AMQM01005136">
    <property type="status" value="NOT_ANNOTATED_CDS"/>
    <property type="molecule type" value="Genomic_DNA"/>
</dbReference>